<evidence type="ECO:0000313" key="1">
    <source>
        <dbReference type="EMBL" id="KAA8528987.1"/>
    </source>
</evidence>
<organism evidence="1 2">
    <name type="scientific">Nyssa sinensis</name>
    <dbReference type="NCBI Taxonomy" id="561372"/>
    <lineage>
        <taxon>Eukaryota</taxon>
        <taxon>Viridiplantae</taxon>
        <taxon>Streptophyta</taxon>
        <taxon>Embryophyta</taxon>
        <taxon>Tracheophyta</taxon>
        <taxon>Spermatophyta</taxon>
        <taxon>Magnoliopsida</taxon>
        <taxon>eudicotyledons</taxon>
        <taxon>Gunneridae</taxon>
        <taxon>Pentapetalae</taxon>
        <taxon>asterids</taxon>
        <taxon>Cornales</taxon>
        <taxon>Nyssaceae</taxon>
        <taxon>Nyssa</taxon>
    </lineage>
</organism>
<proteinExistence type="predicted"/>
<dbReference type="OrthoDB" id="1913089at2759"/>
<evidence type="ECO:0000313" key="2">
    <source>
        <dbReference type="Proteomes" id="UP000325577"/>
    </source>
</evidence>
<dbReference type="EMBL" id="CM018044">
    <property type="protein sequence ID" value="KAA8528987.1"/>
    <property type="molecule type" value="Genomic_DNA"/>
</dbReference>
<name>A0A5J5AHR0_9ASTE</name>
<sequence>MPLHPEECFEVVLVFPVPFQLSRRVRFALARALSGLRIVLSTYINAYPFHQQQKPELCLTIPNVLSMDSKYMDEKDMKARSFRHEDYNNRRVFLRSYPLHWGGEDEGNKEETVEVTKSGDGKKPLKKIIISILQWGEGRVFLFRRFKNKVVFYVVACLPVGFKPPRALISV</sequence>
<keyword evidence="2" id="KW-1185">Reference proteome</keyword>
<gene>
    <name evidence="1" type="ORF">F0562_033525</name>
</gene>
<reference evidence="1 2" key="1">
    <citation type="submission" date="2019-09" db="EMBL/GenBank/DDBJ databases">
        <title>A chromosome-level genome assembly of the Chinese tupelo Nyssa sinensis.</title>
        <authorList>
            <person name="Yang X."/>
            <person name="Kang M."/>
            <person name="Yang Y."/>
            <person name="Xiong H."/>
            <person name="Wang M."/>
            <person name="Zhang Z."/>
            <person name="Wang Z."/>
            <person name="Wu H."/>
            <person name="Ma T."/>
            <person name="Liu J."/>
            <person name="Xi Z."/>
        </authorList>
    </citation>
    <scope>NUCLEOTIDE SEQUENCE [LARGE SCALE GENOMIC DNA]</scope>
    <source>
        <strain evidence="1">J267</strain>
        <tissue evidence="1">Leaf</tissue>
    </source>
</reference>
<accession>A0A5J5AHR0</accession>
<protein>
    <submittedName>
        <fullName evidence="1">Uncharacterized protein</fullName>
    </submittedName>
</protein>
<dbReference type="AlphaFoldDB" id="A0A5J5AHR0"/>
<dbReference type="Proteomes" id="UP000325577">
    <property type="component" value="Linkage Group LG20"/>
</dbReference>